<accession>A0A4Y2D254</accession>
<evidence type="ECO:0008006" key="3">
    <source>
        <dbReference type="Google" id="ProtNLM"/>
    </source>
</evidence>
<evidence type="ECO:0000313" key="2">
    <source>
        <dbReference type="Proteomes" id="UP000499080"/>
    </source>
</evidence>
<dbReference type="Proteomes" id="UP000499080">
    <property type="component" value="Unassembled WGS sequence"/>
</dbReference>
<name>A0A4Y2D254_ARAVE</name>
<proteinExistence type="predicted"/>
<reference evidence="1 2" key="1">
    <citation type="journal article" date="2019" name="Sci. Rep.">
        <title>Orb-weaving spider Araneus ventricosus genome elucidates the spidroin gene catalogue.</title>
        <authorList>
            <person name="Kono N."/>
            <person name="Nakamura H."/>
            <person name="Ohtoshi R."/>
            <person name="Moran D.A.P."/>
            <person name="Shinohara A."/>
            <person name="Yoshida Y."/>
            <person name="Fujiwara M."/>
            <person name="Mori M."/>
            <person name="Tomita M."/>
            <person name="Arakawa K."/>
        </authorList>
    </citation>
    <scope>NUCLEOTIDE SEQUENCE [LARGE SCALE GENOMIC DNA]</scope>
</reference>
<dbReference type="EMBL" id="BGPR01000290">
    <property type="protein sequence ID" value="GBM10761.1"/>
    <property type="molecule type" value="Genomic_DNA"/>
</dbReference>
<gene>
    <name evidence="1" type="ORF">AVEN_143_1</name>
</gene>
<sequence>MLPLALPDITELSSVVTGDVGNWRCTVELSNRGNENICFIHRFQFKNGKKDDKERFLDTINKKSDILHVSYPKRRNPNLLLKNIPNEIDDQEILQILKEQNPELGSEKLWEETKILFTVKKFENSRHLVLEVNPICRKICLTMKFLRVNLNIFRIEDLVIINRCFKYLGYHHKASNCENVLCCYNCGEEHKSRQCTLAIHVCLNCIRFNKKTRSPTKKLMLIISHNLVAIAVTNLWRNLSQTQYE</sequence>
<organism evidence="1 2">
    <name type="scientific">Araneus ventricosus</name>
    <name type="common">Orbweaver spider</name>
    <name type="synonym">Epeira ventricosa</name>
    <dbReference type="NCBI Taxonomy" id="182803"/>
    <lineage>
        <taxon>Eukaryota</taxon>
        <taxon>Metazoa</taxon>
        <taxon>Ecdysozoa</taxon>
        <taxon>Arthropoda</taxon>
        <taxon>Chelicerata</taxon>
        <taxon>Arachnida</taxon>
        <taxon>Araneae</taxon>
        <taxon>Araneomorphae</taxon>
        <taxon>Entelegynae</taxon>
        <taxon>Araneoidea</taxon>
        <taxon>Araneidae</taxon>
        <taxon>Araneus</taxon>
    </lineage>
</organism>
<evidence type="ECO:0000313" key="1">
    <source>
        <dbReference type="EMBL" id="GBM10761.1"/>
    </source>
</evidence>
<dbReference type="AlphaFoldDB" id="A0A4Y2D254"/>
<keyword evidence="2" id="KW-1185">Reference proteome</keyword>
<dbReference type="OrthoDB" id="6437361at2759"/>
<comment type="caution">
    <text evidence="1">The sequence shown here is derived from an EMBL/GenBank/DDBJ whole genome shotgun (WGS) entry which is preliminary data.</text>
</comment>
<protein>
    <recommendedName>
        <fullName evidence="3">CCHC-type domain-containing protein</fullName>
    </recommendedName>
</protein>